<keyword evidence="4" id="KW-1185">Reference proteome</keyword>
<dbReference type="CDD" id="cd01670">
    <property type="entry name" value="Death"/>
    <property type="match status" value="1"/>
</dbReference>
<dbReference type="SUPFAM" id="SSF47986">
    <property type="entry name" value="DEATH domain"/>
    <property type="match status" value="1"/>
</dbReference>
<evidence type="ECO:0000259" key="2">
    <source>
        <dbReference type="PROSITE" id="PS50017"/>
    </source>
</evidence>
<dbReference type="PROSITE" id="PS50017">
    <property type="entry name" value="DEATH_DOMAIN"/>
    <property type="match status" value="1"/>
</dbReference>
<evidence type="ECO:0000313" key="4">
    <source>
        <dbReference type="Proteomes" id="UP001174909"/>
    </source>
</evidence>
<feature type="compositionally biased region" description="Acidic residues" evidence="1">
    <location>
        <begin position="485"/>
        <end position="497"/>
    </location>
</feature>
<dbReference type="InterPro" id="IPR011029">
    <property type="entry name" value="DEATH-like_dom_sf"/>
</dbReference>
<dbReference type="InterPro" id="IPR000488">
    <property type="entry name" value="Death_dom"/>
</dbReference>
<feature type="compositionally biased region" description="Polar residues" evidence="1">
    <location>
        <begin position="177"/>
        <end position="212"/>
    </location>
</feature>
<accession>A0AA35WCV1</accession>
<organism evidence="3 4">
    <name type="scientific">Geodia barretti</name>
    <name type="common">Barrett's horny sponge</name>
    <dbReference type="NCBI Taxonomy" id="519541"/>
    <lineage>
        <taxon>Eukaryota</taxon>
        <taxon>Metazoa</taxon>
        <taxon>Porifera</taxon>
        <taxon>Demospongiae</taxon>
        <taxon>Heteroscleromorpha</taxon>
        <taxon>Tetractinellida</taxon>
        <taxon>Astrophorina</taxon>
        <taxon>Geodiidae</taxon>
        <taxon>Geodia</taxon>
    </lineage>
</organism>
<name>A0AA35WCV1_GEOBA</name>
<dbReference type="Proteomes" id="UP001174909">
    <property type="component" value="Unassembled WGS sequence"/>
</dbReference>
<proteinExistence type="predicted"/>
<gene>
    <name evidence="3" type="ORF">GBAR_LOCUS10228</name>
</gene>
<evidence type="ECO:0000313" key="3">
    <source>
        <dbReference type="EMBL" id="CAI8016703.1"/>
    </source>
</evidence>
<feature type="region of interest" description="Disordered" evidence="1">
    <location>
        <begin position="169"/>
        <end position="238"/>
    </location>
</feature>
<feature type="region of interest" description="Disordered" evidence="1">
    <location>
        <begin position="471"/>
        <end position="528"/>
    </location>
</feature>
<feature type="compositionally biased region" description="Polar residues" evidence="1">
    <location>
        <begin position="499"/>
        <end position="509"/>
    </location>
</feature>
<comment type="caution">
    <text evidence="3">The sequence shown here is derived from an EMBL/GenBank/DDBJ whole genome shotgun (WGS) entry which is preliminary data.</text>
</comment>
<dbReference type="EMBL" id="CASHTH010001551">
    <property type="protein sequence ID" value="CAI8016703.1"/>
    <property type="molecule type" value="Genomic_DNA"/>
</dbReference>
<feature type="compositionally biased region" description="Polar residues" evidence="1">
    <location>
        <begin position="472"/>
        <end position="484"/>
    </location>
</feature>
<feature type="compositionally biased region" description="Polar residues" evidence="1">
    <location>
        <begin position="519"/>
        <end position="528"/>
    </location>
</feature>
<protein>
    <recommendedName>
        <fullName evidence="2">Death domain-containing protein</fullName>
    </recommendedName>
</protein>
<reference evidence="3" key="1">
    <citation type="submission" date="2023-03" db="EMBL/GenBank/DDBJ databases">
        <authorList>
            <person name="Steffen K."/>
            <person name="Cardenas P."/>
        </authorList>
    </citation>
    <scope>NUCLEOTIDE SEQUENCE</scope>
</reference>
<dbReference type="Pfam" id="PF00531">
    <property type="entry name" value="Death"/>
    <property type="match status" value="1"/>
</dbReference>
<feature type="domain" description="Death" evidence="2">
    <location>
        <begin position="698"/>
        <end position="753"/>
    </location>
</feature>
<evidence type="ECO:0000256" key="1">
    <source>
        <dbReference type="SAM" id="MobiDB-lite"/>
    </source>
</evidence>
<dbReference type="GO" id="GO:0007165">
    <property type="term" value="P:signal transduction"/>
    <property type="evidence" value="ECO:0007669"/>
    <property type="project" value="InterPro"/>
</dbReference>
<dbReference type="AlphaFoldDB" id="A0AA35WCV1"/>
<feature type="compositionally biased region" description="Polar residues" evidence="1">
    <location>
        <begin position="226"/>
        <end position="238"/>
    </location>
</feature>
<dbReference type="Gene3D" id="1.10.533.10">
    <property type="entry name" value="Death Domain, Fas"/>
    <property type="match status" value="1"/>
</dbReference>
<sequence>MSQFSESVQRHMIGGNNNKPHPSFGAHSWKMAEEAALAPDDAGKILEKLLDAQNKSFMLGLGLNLRLRDIEAIHARYTDPRERLLHIIIAFLREEEPRPTWSVILEALRNPIVSLTAVARRVETALFATAAQPTTSAPVLYPSTLSSQQGIGVSNQDIKHTPALLMAVSPDSPVESPRSSLHTQQGTSHNTTHSALGSSLTTFHQELTSSAPTPVPIPTQAHPHQLASTGDSGSVSTITTSSDEVKQMISELDSKFDTLKNSIRECLEKRGVQVKRVADILTSLSADEDEHHKMFLESHVSVLFKAANVAELFGTMNFHWNYLSPPPLDHLVHKFNLVEVKSQLEAYNSDLLQFRMKTLLTLFCQTQRKKRIRLSPDFHEVVAEFEWTENVTLEDVEQFRQEYASHYNLRECAMMIAEVRPGSFIVTWYVPKSVVEKLKTKVPRPILKQHGVQKLQIAGVCVYRIVSPSSPPALTSQQSMITLTTDDEEEEEKEPDDIGTSTLETSVRSNNKRSLRPRTYNSSVSSDRGYSSAHSLHRACRTLHSTRTLGVFCPRTLTDTSSNSSSTYPYKSSFKSQRTSFTTVTKFYRVTPKKYLKNSRATSALTVREVMSDDEESMTGSLRRLQISIPLLRNQQQEKGGNDEESMTGSLRRLQISLPHPWDQQQPGKRNVREPDELPCEKVDRAVIRDLSQVLVLWTWPARSLGLEDSDIATIQLDNPGDTREQSYKMLHTWVQRCRAVSHLPDIRSCLTD</sequence>
<feature type="region of interest" description="Disordered" evidence="1">
    <location>
        <begin position="1"/>
        <end position="26"/>
    </location>
</feature>